<evidence type="ECO:0000313" key="1">
    <source>
        <dbReference type="EMBL" id="BBI60550.1"/>
    </source>
</evidence>
<gene>
    <name evidence="1" type="ORF">HSBAA_18560</name>
</gene>
<evidence type="ECO:0000313" key="2">
    <source>
        <dbReference type="Proteomes" id="UP000320231"/>
    </source>
</evidence>
<name>A0A455U398_9GAMM</name>
<reference evidence="1 2" key="1">
    <citation type="journal article" date="2019" name="Microbiol. Resour. Announc.">
        <title>Complete Genome Sequence of Halomonas sulfidaeris Strain Esulfide1 Isolated from a Metal Sulfide Rock at a Depth of 2,200 Meters, Obtained Using Nanopore Sequencing.</title>
        <authorList>
            <person name="Saito M."/>
            <person name="Nishigata A."/>
            <person name="Galipon J."/>
            <person name="Arakawa K."/>
        </authorList>
    </citation>
    <scope>NUCLEOTIDE SEQUENCE [LARGE SCALE GENOMIC DNA]</scope>
    <source>
        <strain evidence="1 2">ATCC BAA-803</strain>
    </source>
</reference>
<dbReference type="EMBL" id="AP019514">
    <property type="protein sequence ID" value="BBI60550.1"/>
    <property type="molecule type" value="Genomic_DNA"/>
</dbReference>
<protein>
    <submittedName>
        <fullName evidence="1">Uncharacterized protein</fullName>
    </submittedName>
</protein>
<proteinExistence type="predicted"/>
<sequence length="83" mass="9428">MADVSDPQVVYDLKRTLDANGIYHWPEVEAFATAFFDPKAPASRLSYHCQPAQDRFKKRYEVTVEQQQTWKGSPLPSGAAGRR</sequence>
<dbReference type="Proteomes" id="UP000320231">
    <property type="component" value="Chromosome"/>
</dbReference>
<dbReference type="KEGG" id="hsr:HSBAA_18560"/>
<organism evidence="1 2">
    <name type="scientific">Vreelandella sulfidaeris</name>
    <dbReference type="NCBI Taxonomy" id="115553"/>
    <lineage>
        <taxon>Bacteria</taxon>
        <taxon>Pseudomonadati</taxon>
        <taxon>Pseudomonadota</taxon>
        <taxon>Gammaproteobacteria</taxon>
        <taxon>Oceanospirillales</taxon>
        <taxon>Halomonadaceae</taxon>
        <taxon>Vreelandella</taxon>
    </lineage>
</organism>
<dbReference type="AlphaFoldDB" id="A0A455U398"/>
<accession>A0A455U398</accession>